<dbReference type="SMART" id="SM00304">
    <property type="entry name" value="HAMP"/>
    <property type="match status" value="2"/>
</dbReference>
<dbReference type="InterPro" id="IPR004089">
    <property type="entry name" value="MCPsignal_dom"/>
</dbReference>
<dbReference type="PRINTS" id="PR00260">
    <property type="entry name" value="CHEMTRNSDUCR"/>
</dbReference>
<organism evidence="8 9">
    <name type="scientific">Rhizobium puerariae</name>
    <dbReference type="NCBI Taxonomy" id="1585791"/>
    <lineage>
        <taxon>Bacteria</taxon>
        <taxon>Pseudomonadati</taxon>
        <taxon>Pseudomonadota</taxon>
        <taxon>Alphaproteobacteria</taxon>
        <taxon>Hyphomicrobiales</taxon>
        <taxon>Rhizobiaceae</taxon>
        <taxon>Rhizobium/Agrobacterium group</taxon>
        <taxon>Rhizobium</taxon>
    </lineage>
</organism>
<dbReference type="PANTHER" id="PTHR43531">
    <property type="entry name" value="PROTEIN ICFG"/>
    <property type="match status" value="1"/>
</dbReference>
<feature type="transmembrane region" description="Helical" evidence="5">
    <location>
        <begin position="12"/>
        <end position="31"/>
    </location>
</feature>
<evidence type="ECO:0000313" key="8">
    <source>
        <dbReference type="EMBL" id="MFB9948389.1"/>
    </source>
</evidence>
<keyword evidence="5" id="KW-0812">Transmembrane</keyword>
<keyword evidence="9" id="KW-1185">Reference proteome</keyword>
<dbReference type="Proteomes" id="UP001589692">
    <property type="component" value="Unassembled WGS sequence"/>
</dbReference>
<name>A0ABV6ACN4_9HYPH</name>
<dbReference type="Gene3D" id="1.10.287.950">
    <property type="entry name" value="Methyl-accepting chemotaxis protein"/>
    <property type="match status" value="1"/>
</dbReference>
<feature type="domain" description="HAMP" evidence="7">
    <location>
        <begin position="212"/>
        <end position="265"/>
    </location>
</feature>
<comment type="caution">
    <text evidence="8">The sequence shown here is derived from an EMBL/GenBank/DDBJ whole genome shotgun (WGS) entry which is preliminary data.</text>
</comment>
<feature type="coiled-coil region" evidence="4">
    <location>
        <begin position="266"/>
        <end position="299"/>
    </location>
</feature>
<evidence type="ECO:0000256" key="3">
    <source>
        <dbReference type="PROSITE-ProRule" id="PRU00284"/>
    </source>
</evidence>
<feature type="domain" description="Methyl-accepting transducer" evidence="6">
    <location>
        <begin position="350"/>
        <end position="579"/>
    </location>
</feature>
<dbReference type="SUPFAM" id="SSF58104">
    <property type="entry name" value="Methyl-accepting chemotaxis protein (MCP) signaling domain"/>
    <property type="match status" value="1"/>
</dbReference>
<feature type="coiled-coil region" evidence="4">
    <location>
        <begin position="369"/>
        <end position="399"/>
    </location>
</feature>
<proteinExistence type="inferred from homology"/>
<dbReference type="Gene3D" id="6.10.340.10">
    <property type="match status" value="1"/>
</dbReference>
<keyword evidence="3" id="KW-0807">Transducer</keyword>
<dbReference type="SMART" id="SM00283">
    <property type="entry name" value="MA"/>
    <property type="match status" value="1"/>
</dbReference>
<comment type="similarity">
    <text evidence="2">Belongs to the methyl-accepting chemotaxis (MCP) protein family.</text>
</comment>
<dbReference type="PROSITE" id="PS50111">
    <property type="entry name" value="CHEMOTAXIS_TRANSDUC_2"/>
    <property type="match status" value="1"/>
</dbReference>
<dbReference type="Pfam" id="PF00672">
    <property type="entry name" value="HAMP"/>
    <property type="match status" value="1"/>
</dbReference>
<gene>
    <name evidence="8" type="ORF">ACFFP0_05980</name>
</gene>
<dbReference type="InterPro" id="IPR004090">
    <property type="entry name" value="Chemotax_Me-accpt_rcpt"/>
</dbReference>
<dbReference type="InterPro" id="IPR003660">
    <property type="entry name" value="HAMP_dom"/>
</dbReference>
<evidence type="ECO:0000259" key="7">
    <source>
        <dbReference type="PROSITE" id="PS50885"/>
    </source>
</evidence>
<protein>
    <submittedName>
        <fullName evidence="8">Methyl-accepting chemotaxis protein</fullName>
    </submittedName>
</protein>
<dbReference type="SUPFAM" id="SSF158472">
    <property type="entry name" value="HAMP domain-like"/>
    <property type="match status" value="1"/>
</dbReference>
<evidence type="ECO:0000256" key="4">
    <source>
        <dbReference type="SAM" id="Coils"/>
    </source>
</evidence>
<keyword evidence="5" id="KW-1133">Transmembrane helix</keyword>
<evidence type="ECO:0000256" key="2">
    <source>
        <dbReference type="ARBA" id="ARBA00029447"/>
    </source>
</evidence>
<keyword evidence="1" id="KW-0145">Chemotaxis</keyword>
<dbReference type="PANTHER" id="PTHR43531:SF11">
    <property type="entry name" value="METHYL-ACCEPTING CHEMOTAXIS PROTEIN 3"/>
    <property type="match status" value="1"/>
</dbReference>
<reference evidence="8 9" key="1">
    <citation type="submission" date="2024-09" db="EMBL/GenBank/DDBJ databases">
        <authorList>
            <person name="Sun Q."/>
            <person name="Mori K."/>
        </authorList>
    </citation>
    <scope>NUCLEOTIDE SEQUENCE [LARGE SCALE GENOMIC DNA]</scope>
    <source>
        <strain evidence="8 9">TBRC 4938</strain>
    </source>
</reference>
<evidence type="ECO:0000259" key="6">
    <source>
        <dbReference type="PROSITE" id="PS50111"/>
    </source>
</evidence>
<dbReference type="InterPro" id="IPR051310">
    <property type="entry name" value="MCP_chemotaxis"/>
</dbReference>
<evidence type="ECO:0000313" key="9">
    <source>
        <dbReference type="Proteomes" id="UP001589692"/>
    </source>
</evidence>
<dbReference type="EMBL" id="JBHMAA010000008">
    <property type="protein sequence ID" value="MFB9948389.1"/>
    <property type="molecule type" value="Genomic_DNA"/>
</dbReference>
<keyword evidence="5" id="KW-0472">Membrane</keyword>
<evidence type="ECO:0000256" key="1">
    <source>
        <dbReference type="ARBA" id="ARBA00022500"/>
    </source>
</evidence>
<dbReference type="Pfam" id="PF00015">
    <property type="entry name" value="MCPsignal"/>
    <property type="match status" value="1"/>
</dbReference>
<keyword evidence="4" id="KW-0175">Coiled coil</keyword>
<feature type="domain" description="HAMP" evidence="7">
    <location>
        <begin position="293"/>
        <end position="345"/>
    </location>
</feature>
<dbReference type="RefSeq" id="WP_377257620.1">
    <property type="nucleotide sequence ID" value="NZ_JBHMAA010000008.1"/>
</dbReference>
<dbReference type="PROSITE" id="PS50885">
    <property type="entry name" value="HAMP"/>
    <property type="match status" value="2"/>
</dbReference>
<accession>A0ABV6ACN4</accession>
<sequence length="616" mass="66123">MSLMKHLKIRTKILSLLIPICLIGIGGVVYVSNSYKAADAAYSKFIAADGASEIDMAIASQRLVSLAYDAYQIFLYDPQTEGMKRATEDYSASKTRLFELMSGARQQLPAEAGNINRFEEQARAIVAITDQAVAAGMQNRNDEAKAQLVKADELIAATLSGLRTWINGYSEAIDKKSDALAAQTDATIAQSLIGLGIVFALGIVLSIVVTRREITGPIERLRMRMLTLADGNTEEDVAGLDRKDELGSMAVAVSVFRDNAIERIRLERETEENRSLSERERLEREKQKARDAAETQFAVDALATGLQSLADGDVGHRIATPFVPALDDLRTNFNTSLEKLQEALRAVGDNARAIDAGANEIRAAADDLSRRTEQQAASVEETAAALEEITTTVKDATRRAEEAGLLVARTREGAEKSGTVVRNAVTAMREIEKSSDEIGNIIGVIDDIAFQTNLLALNAGVEAARAGEAGKGFAVVAQEVRELAQRSAQAAKEIKTLIIASSSQVRTGVQFVGETGTALEEIVGQVQEINRHVAAIVEAAREQSIGLQEINTAVNTMDQGTQQNAAMVEQSTAASHGLAREAAALTKLLGQFKIGAAAHPHQAMTVSAGYFDQRVA</sequence>
<evidence type="ECO:0000256" key="5">
    <source>
        <dbReference type="SAM" id="Phobius"/>
    </source>
</evidence>
<dbReference type="CDD" id="cd11386">
    <property type="entry name" value="MCP_signal"/>
    <property type="match status" value="1"/>
</dbReference>